<dbReference type="Pfam" id="PF11225">
    <property type="entry name" value="DUF3024"/>
    <property type="match status" value="1"/>
</dbReference>
<protein>
    <recommendedName>
        <fullName evidence="3">DUF3024 domain-containing protein</fullName>
    </recommendedName>
</protein>
<keyword evidence="2" id="KW-1185">Reference proteome</keyword>
<dbReference type="EMBL" id="FRAP01000029">
    <property type="protein sequence ID" value="SHL45156.1"/>
    <property type="molecule type" value="Genomic_DNA"/>
</dbReference>
<gene>
    <name evidence="1" type="ORF">SAMN05443637_12949</name>
</gene>
<accession>A0A1M7ARC4</accession>
<proteinExistence type="predicted"/>
<dbReference type="Proteomes" id="UP000184363">
    <property type="component" value="Unassembled WGS sequence"/>
</dbReference>
<organism evidence="1 2">
    <name type="scientific">Pseudonocardia thermophila</name>
    <dbReference type="NCBI Taxonomy" id="1848"/>
    <lineage>
        <taxon>Bacteria</taxon>
        <taxon>Bacillati</taxon>
        <taxon>Actinomycetota</taxon>
        <taxon>Actinomycetes</taxon>
        <taxon>Pseudonocardiales</taxon>
        <taxon>Pseudonocardiaceae</taxon>
        <taxon>Pseudonocardia</taxon>
    </lineage>
</organism>
<reference evidence="1 2" key="1">
    <citation type="submission" date="2016-11" db="EMBL/GenBank/DDBJ databases">
        <authorList>
            <person name="Jaros S."/>
            <person name="Januszkiewicz K."/>
            <person name="Wedrychowicz H."/>
        </authorList>
    </citation>
    <scope>NUCLEOTIDE SEQUENCE [LARGE SCALE GENOMIC DNA]</scope>
    <source>
        <strain evidence="1 2">DSM 43832</strain>
    </source>
</reference>
<dbReference type="AlphaFoldDB" id="A0A1M7ARC4"/>
<dbReference type="InterPro" id="IPR021388">
    <property type="entry name" value="DUF3024"/>
</dbReference>
<evidence type="ECO:0000313" key="2">
    <source>
        <dbReference type="Proteomes" id="UP000184363"/>
    </source>
</evidence>
<evidence type="ECO:0008006" key="3">
    <source>
        <dbReference type="Google" id="ProtNLM"/>
    </source>
</evidence>
<evidence type="ECO:0000313" key="1">
    <source>
        <dbReference type="EMBL" id="SHL45156.1"/>
    </source>
</evidence>
<sequence>MSMVLAEEVRRRVAQWCAAQVSGVERRHRQVGYTVRGEVVTIADRRAPRYPELSTSWTSEPLVQLRLEDPAAGRWVAYRPGAEEGTWEPAGRSGEDPVALLDDVLAATR</sequence>
<name>A0A1M7ARC4_PSETH</name>